<organism evidence="2 3">
    <name type="scientific">Tetrahymena thermophila (strain SB210)</name>
    <dbReference type="NCBI Taxonomy" id="312017"/>
    <lineage>
        <taxon>Eukaryota</taxon>
        <taxon>Sar</taxon>
        <taxon>Alveolata</taxon>
        <taxon>Ciliophora</taxon>
        <taxon>Intramacronucleata</taxon>
        <taxon>Oligohymenophorea</taxon>
        <taxon>Hymenostomatida</taxon>
        <taxon>Tetrahymenina</taxon>
        <taxon>Tetrahymenidae</taxon>
        <taxon>Tetrahymena</taxon>
    </lineage>
</organism>
<evidence type="ECO:0000313" key="2">
    <source>
        <dbReference type="EMBL" id="EAS01148.2"/>
    </source>
</evidence>
<protein>
    <submittedName>
        <fullName evidence="2">Transmembrane protein, putative</fullName>
    </submittedName>
</protein>
<feature type="transmembrane region" description="Helical" evidence="1">
    <location>
        <begin position="279"/>
        <end position="298"/>
    </location>
</feature>
<proteinExistence type="predicted"/>
<sequence length="330" mass="38277">MSSSKGTQAYKIIDHLTQSFLYGIGSFLCISISSIFSFFIYKQKKKMLELEDTDPLLPQELFDLISSSYRKNLIELQQQDQGRVKVPGKFLVRGEVDSNHMIPCLDPKKMGLVYQRMKIDKIYMMNYYNQNKLEKRNELSDNKAIKFFEVVNPNQQIKEAKNWLLKKNQNKQLTEFESGSIKCLITNFGTKKTNVERALKPVAYLEKFNETIKANLKLQPGTILLIGFTQNQIGIKIGDQIMVYGSVILDLKNRIINFDIPEVIAKRKYEIQEIVSHHFSIKSIASFFLFSLGVFYAYKAATSFLKHRKDMQKYYSRRILASDLKDSSSF</sequence>
<dbReference type="InParanoid" id="I7ML45"/>
<keyword evidence="1 2" id="KW-0812">Transmembrane</keyword>
<name>I7ML45_TETTS</name>
<dbReference type="AlphaFoldDB" id="I7ML45"/>
<dbReference type="Proteomes" id="UP000009168">
    <property type="component" value="Unassembled WGS sequence"/>
</dbReference>
<dbReference type="EMBL" id="GG662605">
    <property type="protein sequence ID" value="EAS01148.2"/>
    <property type="molecule type" value="Genomic_DNA"/>
</dbReference>
<dbReference type="GeneID" id="7833391"/>
<keyword evidence="3" id="KW-1185">Reference proteome</keyword>
<dbReference type="OrthoDB" id="10687852at2759"/>
<keyword evidence="1" id="KW-1133">Transmembrane helix</keyword>
<dbReference type="KEGG" id="tet:TTHERM_00317120"/>
<keyword evidence="1" id="KW-0472">Membrane</keyword>
<evidence type="ECO:0000313" key="3">
    <source>
        <dbReference type="Proteomes" id="UP000009168"/>
    </source>
</evidence>
<gene>
    <name evidence="2" type="ORF">TTHERM_00317120</name>
</gene>
<reference evidence="3" key="1">
    <citation type="journal article" date="2006" name="PLoS Biol.">
        <title>Macronuclear genome sequence of the ciliate Tetrahymena thermophila, a model eukaryote.</title>
        <authorList>
            <person name="Eisen J.A."/>
            <person name="Coyne R.S."/>
            <person name="Wu M."/>
            <person name="Wu D."/>
            <person name="Thiagarajan M."/>
            <person name="Wortman J.R."/>
            <person name="Badger J.H."/>
            <person name="Ren Q."/>
            <person name="Amedeo P."/>
            <person name="Jones K.M."/>
            <person name="Tallon L.J."/>
            <person name="Delcher A.L."/>
            <person name="Salzberg S.L."/>
            <person name="Silva J.C."/>
            <person name="Haas B.J."/>
            <person name="Majoros W.H."/>
            <person name="Farzad M."/>
            <person name="Carlton J.M."/>
            <person name="Smith R.K. Jr."/>
            <person name="Garg J."/>
            <person name="Pearlman R.E."/>
            <person name="Karrer K.M."/>
            <person name="Sun L."/>
            <person name="Manning G."/>
            <person name="Elde N.C."/>
            <person name="Turkewitz A.P."/>
            <person name="Asai D.J."/>
            <person name="Wilkes D.E."/>
            <person name="Wang Y."/>
            <person name="Cai H."/>
            <person name="Collins K."/>
            <person name="Stewart B.A."/>
            <person name="Lee S.R."/>
            <person name="Wilamowska K."/>
            <person name="Weinberg Z."/>
            <person name="Ruzzo W.L."/>
            <person name="Wloga D."/>
            <person name="Gaertig J."/>
            <person name="Frankel J."/>
            <person name="Tsao C.-C."/>
            <person name="Gorovsky M.A."/>
            <person name="Keeling P.J."/>
            <person name="Waller R.F."/>
            <person name="Patron N.J."/>
            <person name="Cherry J.M."/>
            <person name="Stover N.A."/>
            <person name="Krieger C.J."/>
            <person name="del Toro C."/>
            <person name="Ryder H.F."/>
            <person name="Williamson S.C."/>
            <person name="Barbeau R.A."/>
            <person name="Hamilton E.P."/>
            <person name="Orias E."/>
        </authorList>
    </citation>
    <scope>NUCLEOTIDE SEQUENCE [LARGE SCALE GENOMIC DNA]</scope>
    <source>
        <strain evidence="3">SB210</strain>
    </source>
</reference>
<accession>I7ML45</accession>
<evidence type="ECO:0000256" key="1">
    <source>
        <dbReference type="SAM" id="Phobius"/>
    </source>
</evidence>
<feature type="transmembrane region" description="Helical" evidence="1">
    <location>
        <begin position="20"/>
        <end position="41"/>
    </location>
</feature>
<dbReference type="RefSeq" id="XP_001021393.2">
    <property type="nucleotide sequence ID" value="XM_001021393.2"/>
</dbReference>